<evidence type="ECO:0000313" key="6">
    <source>
        <dbReference type="Proteomes" id="UP000094342"/>
    </source>
</evidence>
<feature type="domain" description="Tryptophan synthase beta chain-like PALP" evidence="4">
    <location>
        <begin position="22"/>
        <end position="311"/>
    </location>
</feature>
<keyword evidence="2" id="KW-0663">Pyridoxal phosphate</keyword>
<dbReference type="Pfam" id="PF00291">
    <property type="entry name" value="PALP"/>
    <property type="match status" value="1"/>
</dbReference>
<name>A0A1E3VF71_9HYPH</name>
<evidence type="ECO:0000259" key="4">
    <source>
        <dbReference type="Pfam" id="PF00291"/>
    </source>
</evidence>
<dbReference type="GO" id="GO:0009097">
    <property type="term" value="P:isoleucine biosynthetic process"/>
    <property type="evidence" value="ECO:0007669"/>
    <property type="project" value="TreeGrafter"/>
</dbReference>
<dbReference type="Proteomes" id="UP000094342">
    <property type="component" value="Unassembled WGS sequence"/>
</dbReference>
<evidence type="ECO:0000256" key="2">
    <source>
        <dbReference type="ARBA" id="ARBA00022898"/>
    </source>
</evidence>
<gene>
    <name evidence="5" type="ORF">A8M32_06960</name>
</gene>
<evidence type="ECO:0000256" key="1">
    <source>
        <dbReference type="ARBA" id="ARBA00001933"/>
    </source>
</evidence>
<evidence type="ECO:0000313" key="5">
    <source>
        <dbReference type="EMBL" id="ODR92184.1"/>
    </source>
</evidence>
<keyword evidence="6" id="KW-1185">Reference proteome</keyword>
<evidence type="ECO:0000256" key="3">
    <source>
        <dbReference type="ARBA" id="ARBA00023239"/>
    </source>
</evidence>
<organism evidence="5 6">
    <name type="scientific">Sinorhizobium alkalisoli</name>
    <dbReference type="NCBI Taxonomy" id="1752398"/>
    <lineage>
        <taxon>Bacteria</taxon>
        <taxon>Pseudomonadati</taxon>
        <taxon>Pseudomonadota</taxon>
        <taxon>Alphaproteobacteria</taxon>
        <taxon>Hyphomicrobiales</taxon>
        <taxon>Rhizobiaceae</taxon>
        <taxon>Sinorhizobium/Ensifer group</taxon>
        <taxon>Sinorhizobium</taxon>
    </lineage>
</organism>
<dbReference type="Gene3D" id="3.40.50.1100">
    <property type="match status" value="2"/>
</dbReference>
<comment type="caution">
    <text evidence="5">The sequence shown here is derived from an EMBL/GenBank/DDBJ whole genome shotgun (WGS) entry which is preliminary data.</text>
</comment>
<dbReference type="RefSeq" id="WP_069457702.1">
    <property type="nucleotide sequence ID" value="NZ_LYBW01000049.1"/>
</dbReference>
<dbReference type="SUPFAM" id="SSF53686">
    <property type="entry name" value="Tryptophan synthase beta subunit-like PLP-dependent enzymes"/>
    <property type="match status" value="1"/>
</dbReference>
<dbReference type="InterPro" id="IPR036052">
    <property type="entry name" value="TrpB-like_PALP_sf"/>
</dbReference>
<protein>
    <submittedName>
        <fullName evidence="5">Threonine dehydratase</fullName>
    </submittedName>
</protein>
<dbReference type="GO" id="GO:0006565">
    <property type="term" value="P:L-serine catabolic process"/>
    <property type="evidence" value="ECO:0007669"/>
    <property type="project" value="TreeGrafter"/>
</dbReference>
<reference evidence="6" key="1">
    <citation type="submission" date="2016-05" db="EMBL/GenBank/DDBJ databases">
        <authorList>
            <person name="Li Y."/>
        </authorList>
    </citation>
    <scope>NUCLEOTIDE SEQUENCE [LARGE SCALE GENOMIC DNA]</scope>
    <source>
        <strain evidence="6">YIC4027</strain>
    </source>
</reference>
<accession>A0A1E3VF71</accession>
<proteinExistence type="predicted"/>
<dbReference type="PANTHER" id="PTHR48078">
    <property type="entry name" value="THREONINE DEHYDRATASE, MITOCHONDRIAL-RELATED"/>
    <property type="match status" value="1"/>
</dbReference>
<dbReference type="STRING" id="1752398.A8M32_06960"/>
<sequence length="337" mass="35713">MTDLQHLPSVDAILAAHDAIDPLFLNTPLVRHASADAALGLKLHAKVETLNPIRAFKGRGTDWLLETMPASEMPIVTASAGNFGQGLAYAAAKRQRPAIIFAATTANPLKIAAMRRLGAAVHLHGDDFDAAKTEARRFAEAKTYAFVEDGAHGAIAEGAGTIALEITRQAEQRGTAFDAILVPLGNGALLTGVGTWLKAQMPSCRVIGIVAEAAPAMLLSWQRDALISTPSAPTIADGIAVREPIRYALASMKATVDDVWTVGENSIRTAMRFCHTHYGLVVEPAGAAGVAAALEHREELAGQSVATILCGGNLTPEQMRDYLCDDPVELTRRARIT</sequence>
<dbReference type="EMBL" id="LYBW01000049">
    <property type="protein sequence ID" value="ODR92184.1"/>
    <property type="molecule type" value="Genomic_DNA"/>
</dbReference>
<keyword evidence="3" id="KW-0456">Lyase</keyword>
<dbReference type="OrthoDB" id="9811476at2"/>
<comment type="cofactor">
    <cofactor evidence="1">
        <name>pyridoxal 5'-phosphate</name>
        <dbReference type="ChEBI" id="CHEBI:597326"/>
    </cofactor>
</comment>
<dbReference type="InterPro" id="IPR001926">
    <property type="entry name" value="TrpB-like_PALP"/>
</dbReference>
<dbReference type="InterPro" id="IPR050147">
    <property type="entry name" value="Ser/Thr_Dehydratase"/>
</dbReference>
<dbReference type="GO" id="GO:0003941">
    <property type="term" value="F:L-serine ammonia-lyase activity"/>
    <property type="evidence" value="ECO:0007669"/>
    <property type="project" value="TreeGrafter"/>
</dbReference>
<dbReference type="AlphaFoldDB" id="A0A1E3VF71"/>